<evidence type="ECO:0000256" key="3">
    <source>
        <dbReference type="SAM" id="SignalP"/>
    </source>
</evidence>
<gene>
    <name evidence="5" type="ORF">A2519_00930</name>
</gene>
<feature type="chain" id="PRO_5009528585" description="PpiC domain-containing protein" evidence="3">
    <location>
        <begin position="17"/>
        <end position="443"/>
    </location>
</feature>
<dbReference type="Proteomes" id="UP000179243">
    <property type="component" value="Unassembled WGS sequence"/>
</dbReference>
<dbReference type="Gene3D" id="3.10.50.40">
    <property type="match status" value="2"/>
</dbReference>
<dbReference type="PANTHER" id="PTHR47245:SF2">
    <property type="entry name" value="PEPTIDYL-PROLYL CIS-TRANS ISOMERASE HP_0175-RELATED"/>
    <property type="match status" value="1"/>
</dbReference>
<keyword evidence="1" id="KW-0574">Periplasm</keyword>
<dbReference type="Pfam" id="PF00639">
    <property type="entry name" value="Rotamase"/>
    <property type="match status" value="2"/>
</dbReference>
<sequence length="443" mass="49864">MKTLYLLLCACTLAFAGQTIPLDRVVAVVGDDIILESELNEALMGFLQNAGRAIPTGDEFKAMQMKVLESMINDKLLVKEAEVESLTVTDEEVFTARDQRIEALVGQVGSREALERELMDGYGLTVTKLKKNLYRQIKEQMLSGRLTQQLRDKNIPTRKEIEEFYTEYRDSLPLEKESIHLAHIMRKIEPSDSVVRAAEQRIRRIEDELASGKPFEELAKKYSDDPASSQTGGDLGFFQKGLLDPAFERVAFGLNTGEISPPTRSRYGFHLIKLEERKDKSIRVRHILVLVRPDKNDSLRVIHQLDSLANAATTDSLFEQCARAVSDDKQTKDKGGDLGWVSSENLSPAFKQAIAGLQAGKNSAPVLIDDAYHVFRMLGRKDSRDLTLANDFDVIKQLAANYRLRKEIQSICNRVKRRVYIENRLAEAAGDTAVPDQNLDSIY</sequence>
<evidence type="ECO:0000313" key="6">
    <source>
        <dbReference type="Proteomes" id="UP000179243"/>
    </source>
</evidence>
<keyword evidence="2" id="KW-0697">Rotamase</keyword>
<dbReference type="InterPro" id="IPR050245">
    <property type="entry name" value="PrsA_foldase"/>
</dbReference>
<evidence type="ECO:0000256" key="2">
    <source>
        <dbReference type="PROSITE-ProRule" id="PRU00278"/>
    </source>
</evidence>
<dbReference type="GO" id="GO:0003755">
    <property type="term" value="F:peptidyl-prolyl cis-trans isomerase activity"/>
    <property type="evidence" value="ECO:0007669"/>
    <property type="project" value="UniProtKB-KW"/>
</dbReference>
<evidence type="ECO:0000256" key="1">
    <source>
        <dbReference type="ARBA" id="ARBA00022764"/>
    </source>
</evidence>
<dbReference type="PANTHER" id="PTHR47245">
    <property type="entry name" value="PEPTIDYLPROLYL ISOMERASE"/>
    <property type="match status" value="1"/>
</dbReference>
<name>A0A1F7FBJ8_UNCRA</name>
<proteinExistence type="predicted"/>
<dbReference type="EMBL" id="MFYX01000077">
    <property type="protein sequence ID" value="OGK04050.1"/>
    <property type="molecule type" value="Genomic_DNA"/>
</dbReference>
<keyword evidence="2" id="KW-0413">Isomerase</keyword>
<evidence type="ECO:0000259" key="4">
    <source>
        <dbReference type="PROSITE" id="PS50198"/>
    </source>
</evidence>
<keyword evidence="3" id="KW-0732">Signal</keyword>
<evidence type="ECO:0000313" key="5">
    <source>
        <dbReference type="EMBL" id="OGK04050.1"/>
    </source>
</evidence>
<dbReference type="PROSITE" id="PS01096">
    <property type="entry name" value="PPIC_PPIASE_1"/>
    <property type="match status" value="1"/>
</dbReference>
<feature type="signal peptide" evidence="3">
    <location>
        <begin position="1"/>
        <end position="16"/>
    </location>
</feature>
<dbReference type="InterPro" id="IPR027304">
    <property type="entry name" value="Trigger_fact/SurA_dom_sf"/>
</dbReference>
<feature type="domain" description="PpiC" evidence="4">
    <location>
        <begin position="279"/>
        <end position="379"/>
    </location>
</feature>
<dbReference type="PROSITE" id="PS50198">
    <property type="entry name" value="PPIC_PPIASE_2"/>
    <property type="match status" value="2"/>
</dbReference>
<feature type="domain" description="PpiC" evidence="4">
    <location>
        <begin position="176"/>
        <end position="276"/>
    </location>
</feature>
<dbReference type="SUPFAM" id="SSF109998">
    <property type="entry name" value="Triger factor/SurA peptide-binding domain-like"/>
    <property type="match status" value="1"/>
</dbReference>
<reference evidence="5 6" key="1">
    <citation type="journal article" date="2016" name="Nat. Commun.">
        <title>Thousands of microbial genomes shed light on interconnected biogeochemical processes in an aquifer system.</title>
        <authorList>
            <person name="Anantharaman K."/>
            <person name="Brown C.T."/>
            <person name="Hug L.A."/>
            <person name="Sharon I."/>
            <person name="Castelle C.J."/>
            <person name="Probst A.J."/>
            <person name="Thomas B.C."/>
            <person name="Singh A."/>
            <person name="Wilkins M.J."/>
            <person name="Karaoz U."/>
            <person name="Brodie E.L."/>
            <person name="Williams K.H."/>
            <person name="Hubbard S.S."/>
            <person name="Banfield J.F."/>
        </authorList>
    </citation>
    <scope>NUCLEOTIDE SEQUENCE [LARGE SCALE GENOMIC DNA]</scope>
</reference>
<dbReference type="SUPFAM" id="SSF54534">
    <property type="entry name" value="FKBP-like"/>
    <property type="match status" value="2"/>
</dbReference>
<comment type="caution">
    <text evidence="5">The sequence shown here is derived from an EMBL/GenBank/DDBJ whole genome shotgun (WGS) entry which is preliminary data.</text>
</comment>
<dbReference type="AlphaFoldDB" id="A0A1F7FBJ8"/>
<dbReference type="InterPro" id="IPR023058">
    <property type="entry name" value="PPIase_PpiC_CS"/>
</dbReference>
<dbReference type="InterPro" id="IPR000297">
    <property type="entry name" value="PPIase_PpiC"/>
</dbReference>
<dbReference type="InterPro" id="IPR046357">
    <property type="entry name" value="PPIase_dom_sf"/>
</dbReference>
<dbReference type="Gene3D" id="1.10.4030.10">
    <property type="entry name" value="Porin chaperone SurA, peptide-binding domain"/>
    <property type="match status" value="1"/>
</dbReference>
<organism evidence="5 6">
    <name type="scientific">Candidatus Raymondbacteria bacterium RIFOXYD12_FULL_49_13</name>
    <dbReference type="NCBI Taxonomy" id="1817890"/>
    <lineage>
        <taxon>Bacteria</taxon>
        <taxon>Raymondiibacteriota</taxon>
    </lineage>
</organism>
<accession>A0A1F7FBJ8</accession>
<protein>
    <recommendedName>
        <fullName evidence="4">PpiC domain-containing protein</fullName>
    </recommendedName>
</protein>
<dbReference type="InterPro" id="IPR015391">
    <property type="entry name" value="SurA_N"/>
</dbReference>
<dbReference type="Pfam" id="PF09312">
    <property type="entry name" value="SurA_N"/>
    <property type="match status" value="1"/>
</dbReference>